<accession>A0ABX2D625</accession>
<proteinExistence type="predicted"/>
<name>A0ABX2D625_9CYAN</name>
<evidence type="ECO:0000313" key="2">
    <source>
        <dbReference type="Proteomes" id="UP000702425"/>
    </source>
</evidence>
<dbReference type="EMBL" id="SRRZ01000180">
    <property type="protein sequence ID" value="NQE38114.1"/>
    <property type="molecule type" value="Genomic_DNA"/>
</dbReference>
<evidence type="ECO:0000313" key="1">
    <source>
        <dbReference type="EMBL" id="NQE38114.1"/>
    </source>
</evidence>
<keyword evidence="2" id="KW-1185">Reference proteome</keyword>
<protein>
    <submittedName>
        <fullName evidence="1">Uncharacterized protein</fullName>
    </submittedName>
</protein>
<organism evidence="1 2">
    <name type="scientific">Microcoleus asticus IPMA8</name>
    <dbReference type="NCBI Taxonomy" id="2563858"/>
    <lineage>
        <taxon>Bacteria</taxon>
        <taxon>Bacillati</taxon>
        <taxon>Cyanobacteriota</taxon>
        <taxon>Cyanophyceae</taxon>
        <taxon>Oscillatoriophycideae</taxon>
        <taxon>Oscillatoriales</taxon>
        <taxon>Microcoleaceae</taxon>
        <taxon>Microcoleus</taxon>
        <taxon>Microcoleus asticus</taxon>
    </lineage>
</organism>
<sequence>MLHEAGGALQCVNAPYELKIYRYQALPGNEYLEALPRLKNSTKYEF</sequence>
<reference evidence="1 2" key="1">
    <citation type="journal article" date="2020" name="Sci. Rep.">
        <title>A novel cyanobacterial geosmin producer, revising GeoA distribution and dispersion patterns in Bacteria.</title>
        <authorList>
            <person name="Churro C."/>
            <person name="Semedo-Aguiar A.P."/>
            <person name="Silva A.D."/>
            <person name="Pereira-Leal J.B."/>
            <person name="Leite R.B."/>
        </authorList>
    </citation>
    <scope>NUCLEOTIDE SEQUENCE [LARGE SCALE GENOMIC DNA]</scope>
    <source>
        <strain evidence="1 2">IPMA8</strain>
    </source>
</reference>
<gene>
    <name evidence="1" type="ORF">E5S67_05898</name>
</gene>
<dbReference type="Proteomes" id="UP000702425">
    <property type="component" value="Unassembled WGS sequence"/>
</dbReference>
<comment type="caution">
    <text evidence="1">The sequence shown here is derived from an EMBL/GenBank/DDBJ whole genome shotgun (WGS) entry which is preliminary data.</text>
</comment>